<accession>A0A7X2Z8I3</accession>
<dbReference type="RefSeq" id="WP_127605595.1">
    <property type="nucleotide sequence ID" value="NZ_JARTHJ010000055.1"/>
</dbReference>
<dbReference type="PANTHER" id="PTHR37828">
    <property type="entry name" value="GSR2449 PROTEIN"/>
    <property type="match status" value="1"/>
</dbReference>
<evidence type="ECO:0000313" key="3">
    <source>
        <dbReference type="EMBL" id="MUG70278.1"/>
    </source>
</evidence>
<comment type="caution">
    <text evidence="3">The sequence shown here is derived from an EMBL/GenBank/DDBJ whole genome shotgun (WGS) entry which is preliminary data.</text>
</comment>
<evidence type="ECO:0000256" key="1">
    <source>
        <dbReference type="ARBA" id="ARBA00007689"/>
    </source>
</evidence>
<dbReference type="InterPro" id="IPR005545">
    <property type="entry name" value="YCII"/>
</dbReference>
<dbReference type="SUPFAM" id="SSF54909">
    <property type="entry name" value="Dimeric alpha+beta barrel"/>
    <property type="match status" value="1"/>
</dbReference>
<dbReference type="Gene3D" id="3.30.70.1060">
    <property type="entry name" value="Dimeric alpha+beta barrel"/>
    <property type="match status" value="1"/>
</dbReference>
<dbReference type="Pfam" id="PF03795">
    <property type="entry name" value="YCII"/>
    <property type="match status" value="1"/>
</dbReference>
<protein>
    <recommendedName>
        <fullName evidence="2">YCII-related domain-containing protein</fullName>
    </recommendedName>
</protein>
<dbReference type="EMBL" id="WNZX01000003">
    <property type="protein sequence ID" value="MUG70278.1"/>
    <property type="molecule type" value="Genomic_DNA"/>
</dbReference>
<feature type="domain" description="YCII-related" evidence="2">
    <location>
        <begin position="20"/>
        <end position="82"/>
    </location>
</feature>
<dbReference type="Proteomes" id="UP000450917">
    <property type="component" value="Unassembled WGS sequence"/>
</dbReference>
<gene>
    <name evidence="3" type="ORF">GNP93_06250</name>
</gene>
<evidence type="ECO:0000259" key="2">
    <source>
        <dbReference type="Pfam" id="PF03795"/>
    </source>
</evidence>
<dbReference type="InterPro" id="IPR011008">
    <property type="entry name" value="Dimeric_a/b-barrel"/>
</dbReference>
<comment type="similarity">
    <text evidence="1">Belongs to the YciI family.</text>
</comment>
<dbReference type="AlphaFoldDB" id="A0A7X2Z8I3"/>
<evidence type="ECO:0000313" key="4">
    <source>
        <dbReference type="Proteomes" id="UP000450917"/>
    </source>
</evidence>
<proteinExistence type="inferred from homology"/>
<name>A0A7X2Z8I3_9BACL</name>
<organism evidence="3 4">
    <name type="scientific">Paenibacillus validus</name>
    <dbReference type="NCBI Taxonomy" id="44253"/>
    <lineage>
        <taxon>Bacteria</taxon>
        <taxon>Bacillati</taxon>
        <taxon>Bacillota</taxon>
        <taxon>Bacilli</taxon>
        <taxon>Bacillales</taxon>
        <taxon>Paenibacillaceae</taxon>
        <taxon>Paenibacillus</taxon>
    </lineage>
</organism>
<reference evidence="3 4" key="1">
    <citation type="submission" date="2019-11" db="EMBL/GenBank/DDBJ databases">
        <title>Draft genome sequences of five Paenibacillus species of dairy origin.</title>
        <authorList>
            <person name="Olajide A.M."/>
            <person name="Chen S."/>
            <person name="Lapointe G."/>
        </authorList>
    </citation>
    <scope>NUCLEOTIDE SEQUENCE [LARGE SCALE GENOMIC DNA]</scope>
    <source>
        <strain evidence="3 4">2CS3</strain>
    </source>
</reference>
<dbReference type="PANTHER" id="PTHR37828:SF1">
    <property type="entry name" value="YCII-RELATED DOMAIN-CONTAINING PROTEIN"/>
    <property type="match status" value="1"/>
</dbReference>
<keyword evidence="4" id="KW-1185">Reference proteome</keyword>
<sequence>MWLVQLGIKKSMDQIDPTWFEQHNNRNQQLREKGVIAANGPFADGSGGCIVYNCSKEEFVSIIESDPLVVNGVVDYEYKEWNAAF</sequence>